<comment type="caution">
    <text evidence="2">The sequence shown here is derived from an EMBL/GenBank/DDBJ whole genome shotgun (WGS) entry which is preliminary data.</text>
</comment>
<keyword evidence="1" id="KW-0732">Signal</keyword>
<evidence type="ECO:0000313" key="3">
    <source>
        <dbReference type="Proteomes" id="UP000235005"/>
    </source>
</evidence>
<dbReference type="Pfam" id="PF11072">
    <property type="entry name" value="DUF2859"/>
    <property type="match status" value="1"/>
</dbReference>
<sequence length="184" mass="19810">MQLNQCSLWIALLFIPGVTHADSPLPRHQPTVVFDGRSTISAKPYYQRIEAGKGSTHQISAPKESMVIASIEDRLPITPTHIQVGTPDMKVVDGLVTPLFVMGMDDVSLRWFKEAAPGLESLGARGIVIEASNKSDWIDLKDSAAAAGIDLMLMEGDSLAQGYGVRFYPVVLVGPDVAGQGVHE</sequence>
<dbReference type="InterPro" id="IPR021300">
    <property type="entry name" value="Integr_conj_element_PFL4695"/>
</dbReference>
<proteinExistence type="predicted"/>
<evidence type="ECO:0000256" key="1">
    <source>
        <dbReference type="SAM" id="SignalP"/>
    </source>
</evidence>
<organism evidence="2 3">
    <name type="scientific">Pseudohalioglobus lutimaris</name>
    <dbReference type="NCBI Taxonomy" id="1737061"/>
    <lineage>
        <taxon>Bacteria</taxon>
        <taxon>Pseudomonadati</taxon>
        <taxon>Pseudomonadota</taxon>
        <taxon>Gammaproteobacteria</taxon>
        <taxon>Cellvibrionales</taxon>
        <taxon>Halieaceae</taxon>
        <taxon>Pseudohalioglobus</taxon>
    </lineage>
</organism>
<protein>
    <recommendedName>
        <fullName evidence="4">Integrating conjugative element protein</fullName>
    </recommendedName>
</protein>
<accession>A0A2N5WZY9</accession>
<gene>
    <name evidence="2" type="ORF">C0039_15280</name>
</gene>
<evidence type="ECO:0000313" key="2">
    <source>
        <dbReference type="EMBL" id="PLW67778.1"/>
    </source>
</evidence>
<dbReference type="OrthoDB" id="8560395at2"/>
<name>A0A2N5WZY9_9GAMM</name>
<reference evidence="2 3" key="1">
    <citation type="submission" date="2018-01" db="EMBL/GenBank/DDBJ databases">
        <title>The draft genome sequence of Halioglobus lutimaris HF004.</title>
        <authorList>
            <person name="Du Z.-J."/>
            <person name="Shi M.-J."/>
        </authorList>
    </citation>
    <scope>NUCLEOTIDE SEQUENCE [LARGE SCALE GENOMIC DNA]</scope>
    <source>
        <strain evidence="2 3">HF004</strain>
    </source>
</reference>
<keyword evidence="3" id="KW-1185">Reference proteome</keyword>
<feature type="chain" id="PRO_5014775670" description="Integrating conjugative element protein" evidence="1">
    <location>
        <begin position="22"/>
        <end position="184"/>
    </location>
</feature>
<dbReference type="Proteomes" id="UP000235005">
    <property type="component" value="Unassembled WGS sequence"/>
</dbReference>
<dbReference type="EMBL" id="PKUS01000023">
    <property type="protein sequence ID" value="PLW67778.1"/>
    <property type="molecule type" value="Genomic_DNA"/>
</dbReference>
<feature type="signal peptide" evidence="1">
    <location>
        <begin position="1"/>
        <end position="21"/>
    </location>
</feature>
<dbReference type="RefSeq" id="WP_101518546.1">
    <property type="nucleotide sequence ID" value="NZ_PKUS01000023.1"/>
</dbReference>
<evidence type="ECO:0008006" key="4">
    <source>
        <dbReference type="Google" id="ProtNLM"/>
    </source>
</evidence>
<dbReference type="AlphaFoldDB" id="A0A2N5WZY9"/>